<evidence type="ECO:0000256" key="3">
    <source>
        <dbReference type="ARBA" id="ARBA00023110"/>
    </source>
</evidence>
<proteinExistence type="inferred from homology"/>
<organism evidence="7">
    <name type="scientific">uncultured delta proteobacterium HF0010_08B07</name>
    <dbReference type="NCBI Taxonomy" id="710821"/>
    <lineage>
        <taxon>Bacteria</taxon>
        <taxon>Deltaproteobacteria</taxon>
        <taxon>environmental samples</taxon>
    </lineage>
</organism>
<dbReference type="PRINTS" id="PR00153">
    <property type="entry name" value="CSAPPISMRASE"/>
</dbReference>
<dbReference type="InterPro" id="IPR044666">
    <property type="entry name" value="Cyclophilin_A-like"/>
</dbReference>
<evidence type="ECO:0000259" key="6">
    <source>
        <dbReference type="PROSITE" id="PS50072"/>
    </source>
</evidence>
<reference evidence="7" key="1">
    <citation type="journal article" date="2011" name="Environ. Microbiol.">
        <title>Time-series analyses of Monterey Bay coastal microbial picoplankton using a 'genome proxy' microarray.</title>
        <authorList>
            <person name="Rich V.I."/>
            <person name="Pham V.D."/>
            <person name="Eppley J."/>
            <person name="Shi Y."/>
            <person name="DeLong E.F."/>
        </authorList>
    </citation>
    <scope>NUCLEOTIDE SEQUENCE</scope>
</reference>
<dbReference type="InterPro" id="IPR002130">
    <property type="entry name" value="Cyclophilin-type_PPIase_dom"/>
</dbReference>
<dbReference type="Gene3D" id="2.40.100.10">
    <property type="entry name" value="Cyclophilin-like"/>
    <property type="match status" value="1"/>
</dbReference>
<dbReference type="InterPro" id="IPR024936">
    <property type="entry name" value="Cyclophilin-type_PPIase"/>
</dbReference>
<evidence type="ECO:0000256" key="1">
    <source>
        <dbReference type="ARBA" id="ARBA00002388"/>
    </source>
</evidence>
<evidence type="ECO:0000256" key="2">
    <source>
        <dbReference type="ARBA" id="ARBA00007365"/>
    </source>
</evidence>
<dbReference type="AlphaFoldDB" id="E0XWW5"/>
<dbReference type="InterPro" id="IPR029000">
    <property type="entry name" value="Cyclophilin-like_dom_sf"/>
</dbReference>
<dbReference type="CDD" id="cd00317">
    <property type="entry name" value="cyclophilin"/>
    <property type="match status" value="1"/>
</dbReference>
<dbReference type="Pfam" id="PF00160">
    <property type="entry name" value="Pro_isomerase"/>
    <property type="match status" value="1"/>
</dbReference>
<protein>
    <recommendedName>
        <fullName evidence="5">Peptidyl-prolyl cis-trans isomerase</fullName>
        <shortName evidence="5">PPIase</shortName>
        <ecNumber evidence="5">5.2.1.8</ecNumber>
    </recommendedName>
</protein>
<dbReference type="GO" id="GO:0003755">
    <property type="term" value="F:peptidyl-prolyl cis-trans isomerase activity"/>
    <property type="evidence" value="ECO:0007669"/>
    <property type="project" value="UniProtKB-UniRule"/>
</dbReference>
<dbReference type="EC" id="5.2.1.8" evidence="5"/>
<dbReference type="PANTHER" id="PTHR45625">
    <property type="entry name" value="PEPTIDYL-PROLYL CIS-TRANS ISOMERASE-RELATED"/>
    <property type="match status" value="1"/>
</dbReference>
<sequence>MALFNPPPVDIPGEGRLLAKFHTSKGIMVAELFEKEAPLTVANFVHLATGGHKGKPFYDGIIFHRVIPDFMIQVGCPDGRGTGGPGYCIPCEFGPGLKHDRPGVLSMANRGPNTGGSQIFITEVATPWLDGNHAIFGALIDGLDVQKAIANSPRGMGDRPNNDIVIERLEITRG</sequence>
<feature type="domain" description="PPIase cyclophilin-type" evidence="6">
    <location>
        <begin position="26"/>
        <end position="171"/>
    </location>
</feature>
<name>E0XWW5_9DELT</name>
<dbReference type="PROSITE" id="PS50072">
    <property type="entry name" value="CSA_PPIASE_2"/>
    <property type="match status" value="1"/>
</dbReference>
<evidence type="ECO:0000256" key="5">
    <source>
        <dbReference type="RuleBase" id="RU363019"/>
    </source>
</evidence>
<keyword evidence="4 5" id="KW-0413">Isomerase</keyword>
<dbReference type="SUPFAM" id="SSF50891">
    <property type="entry name" value="Cyclophilin-like"/>
    <property type="match status" value="1"/>
</dbReference>
<dbReference type="PANTHER" id="PTHR45625:SF4">
    <property type="entry name" value="PEPTIDYLPROLYL ISOMERASE DOMAIN AND WD REPEAT-CONTAINING PROTEIN 1"/>
    <property type="match status" value="1"/>
</dbReference>
<comment type="similarity">
    <text evidence="2 5">Belongs to the cyclophilin-type PPIase family.</text>
</comment>
<comment type="function">
    <text evidence="1 5">PPIases accelerate the folding of proteins. It catalyzes the cis-trans isomerization of proline imidic peptide bonds in oligopeptides.</text>
</comment>
<dbReference type="EMBL" id="GU474903">
    <property type="protein sequence ID" value="ADI18906.1"/>
    <property type="molecule type" value="Genomic_DNA"/>
</dbReference>
<evidence type="ECO:0000313" key="7">
    <source>
        <dbReference type="EMBL" id="ADI18906.1"/>
    </source>
</evidence>
<dbReference type="PIRSF" id="PIRSF001467">
    <property type="entry name" value="Peptidylpro_ismrse"/>
    <property type="match status" value="1"/>
</dbReference>
<comment type="catalytic activity">
    <reaction evidence="5">
        <text>[protein]-peptidylproline (omega=180) = [protein]-peptidylproline (omega=0)</text>
        <dbReference type="Rhea" id="RHEA:16237"/>
        <dbReference type="Rhea" id="RHEA-COMP:10747"/>
        <dbReference type="Rhea" id="RHEA-COMP:10748"/>
        <dbReference type="ChEBI" id="CHEBI:83833"/>
        <dbReference type="ChEBI" id="CHEBI:83834"/>
        <dbReference type="EC" id="5.2.1.8"/>
    </reaction>
</comment>
<accession>E0XWW5</accession>
<keyword evidence="3 5" id="KW-0697">Rotamase</keyword>
<evidence type="ECO:0000256" key="4">
    <source>
        <dbReference type="ARBA" id="ARBA00023235"/>
    </source>
</evidence>